<evidence type="ECO:0000313" key="2">
    <source>
        <dbReference type="Proteomes" id="UP001521222"/>
    </source>
</evidence>
<evidence type="ECO:0000313" key="1">
    <source>
        <dbReference type="EMBL" id="KAL1602206.1"/>
    </source>
</evidence>
<proteinExistence type="predicted"/>
<keyword evidence="2" id="KW-1185">Reference proteome</keyword>
<protein>
    <submittedName>
        <fullName evidence="1">Uncharacterized protein</fullName>
    </submittedName>
</protein>
<accession>A0ABR3RCR7</accession>
<dbReference type="Proteomes" id="UP001521222">
    <property type="component" value="Unassembled WGS sequence"/>
</dbReference>
<name>A0ABR3RCR7_9PLEO</name>
<comment type="caution">
    <text evidence="1">The sequence shown here is derived from an EMBL/GenBank/DDBJ whole genome shotgun (WGS) entry which is preliminary data.</text>
</comment>
<organism evidence="1 2">
    <name type="scientific">Nothophoma quercina</name>
    <dbReference type="NCBI Taxonomy" id="749835"/>
    <lineage>
        <taxon>Eukaryota</taxon>
        <taxon>Fungi</taxon>
        <taxon>Dikarya</taxon>
        <taxon>Ascomycota</taxon>
        <taxon>Pezizomycotina</taxon>
        <taxon>Dothideomycetes</taxon>
        <taxon>Pleosporomycetidae</taxon>
        <taxon>Pleosporales</taxon>
        <taxon>Pleosporineae</taxon>
        <taxon>Didymellaceae</taxon>
        <taxon>Nothophoma</taxon>
    </lineage>
</organism>
<gene>
    <name evidence="1" type="ORF">SLS59_004893</name>
</gene>
<reference evidence="1 2" key="1">
    <citation type="submission" date="2024-02" db="EMBL/GenBank/DDBJ databases">
        <title>De novo assembly and annotation of 12 fungi associated with fruit tree decline syndrome in Ontario, Canada.</title>
        <authorList>
            <person name="Sulman M."/>
            <person name="Ellouze W."/>
            <person name="Ilyukhin E."/>
        </authorList>
    </citation>
    <scope>NUCLEOTIDE SEQUENCE [LARGE SCALE GENOMIC DNA]</scope>
    <source>
        <strain evidence="1 2">M97-236</strain>
    </source>
</reference>
<dbReference type="EMBL" id="JAKIXB020000014">
    <property type="protein sequence ID" value="KAL1602206.1"/>
    <property type="molecule type" value="Genomic_DNA"/>
</dbReference>
<sequence>MPTTEFLANQEDANGSKTIKKVFNVAKAARGFQLTVGNLNIVRVRINKALIKNDMWKSKKTSSTFKTFHTTFVDAIGRRPIVVPQLRKKSSNVHVKILVSCATFAKELREVTQAAPYVGLIYTTYGVNLVGLESIETAKLVPMTYAMVAQKDKAQAK</sequence>